<gene>
    <name evidence="7" type="ORF">ACK2TP_03950</name>
</gene>
<dbReference type="EC" id="2.7.13.3" evidence="2"/>
<dbReference type="SMART" id="SM00387">
    <property type="entry name" value="HATPase_c"/>
    <property type="match status" value="1"/>
</dbReference>
<dbReference type="PRINTS" id="PR00344">
    <property type="entry name" value="BCTRLSENSOR"/>
</dbReference>
<dbReference type="Gene3D" id="3.30.450.20">
    <property type="entry name" value="PAS domain"/>
    <property type="match status" value="1"/>
</dbReference>
<dbReference type="RefSeq" id="WP_409446065.1">
    <property type="nucleotide sequence ID" value="NZ_JBJYXY010000001.1"/>
</dbReference>
<dbReference type="SUPFAM" id="SSF55785">
    <property type="entry name" value="PYP-like sensor domain (PAS domain)"/>
    <property type="match status" value="1"/>
</dbReference>
<dbReference type="SUPFAM" id="SSF47384">
    <property type="entry name" value="Homodimeric domain of signal transducing histidine kinase"/>
    <property type="match status" value="1"/>
</dbReference>
<dbReference type="Gene3D" id="3.30.565.10">
    <property type="entry name" value="Histidine kinase-like ATPase, C-terminal domain"/>
    <property type="match status" value="1"/>
</dbReference>
<dbReference type="InterPro" id="IPR005467">
    <property type="entry name" value="His_kinase_dom"/>
</dbReference>
<dbReference type="PANTHER" id="PTHR43065">
    <property type="entry name" value="SENSOR HISTIDINE KINASE"/>
    <property type="match status" value="1"/>
</dbReference>
<dbReference type="InterPro" id="IPR004358">
    <property type="entry name" value="Sig_transdc_His_kin-like_C"/>
</dbReference>
<comment type="caution">
    <text evidence="7">The sequence shown here is derived from an EMBL/GenBank/DDBJ whole genome shotgun (WGS) entry which is preliminary data.</text>
</comment>
<organism evidence="7 8">
    <name type="scientific">Terriglobus aquaticus</name>
    <dbReference type="NCBI Taxonomy" id="940139"/>
    <lineage>
        <taxon>Bacteria</taxon>
        <taxon>Pseudomonadati</taxon>
        <taxon>Acidobacteriota</taxon>
        <taxon>Terriglobia</taxon>
        <taxon>Terriglobales</taxon>
        <taxon>Acidobacteriaceae</taxon>
        <taxon>Terriglobus</taxon>
    </lineage>
</organism>
<dbReference type="InterPro" id="IPR036890">
    <property type="entry name" value="HATPase_C_sf"/>
</dbReference>
<evidence type="ECO:0000313" key="8">
    <source>
        <dbReference type="Proteomes" id="UP001634747"/>
    </source>
</evidence>
<evidence type="ECO:0000256" key="2">
    <source>
        <dbReference type="ARBA" id="ARBA00012438"/>
    </source>
</evidence>
<dbReference type="SMART" id="SM00388">
    <property type="entry name" value="HisKA"/>
    <property type="match status" value="1"/>
</dbReference>
<keyword evidence="8" id="KW-1185">Reference proteome</keyword>
<dbReference type="InterPro" id="IPR013655">
    <property type="entry name" value="PAS_fold_3"/>
</dbReference>
<dbReference type="SUPFAM" id="SSF55874">
    <property type="entry name" value="ATPase domain of HSP90 chaperone/DNA topoisomerase II/histidine kinase"/>
    <property type="match status" value="1"/>
</dbReference>
<dbReference type="InterPro" id="IPR001610">
    <property type="entry name" value="PAC"/>
</dbReference>
<feature type="domain" description="Histidine kinase" evidence="4">
    <location>
        <begin position="162"/>
        <end position="376"/>
    </location>
</feature>
<name>A0ABW9KIX4_9BACT</name>
<evidence type="ECO:0000259" key="5">
    <source>
        <dbReference type="PROSITE" id="PS50112"/>
    </source>
</evidence>
<dbReference type="Pfam" id="PF08447">
    <property type="entry name" value="PAS_3"/>
    <property type="match status" value="1"/>
</dbReference>
<sequence length="382" mass="42518">MFSEMTSDVHNHDLRSAELILENDARLRLQLDGAHVGLFEWDLVTGQSRWSTGFYLLHGLEPSQEASYTLWRDQVHPDDIDRVEAAIQDSLAKPQELDVDYRIVHPSGDLRWTRLQAQTMRDPQGRPLSMTGHCGDVTRRKLADAALLQSEKLAVAGRMSAALAHEINNPLEAAFNLLYLARGMASQASQADLLDQTMEQLQRVSEISQQTLRFARPSKPKFVRVIEVIESTLRLVGPKLSMGAVQVKTDFQASPQLLCSPGELQQILTNLLNNAAEAGRQPKTVTVRVRTQNDANEGNPGEIRITISDNGPGMTPETLRRIREPFYTTKQGYGTGLGMWVVQELVSKLNGKLTIKSSVGDRWHGTTFSIVLPMTPAETEQS</sequence>
<dbReference type="PROSITE" id="PS50113">
    <property type="entry name" value="PAC"/>
    <property type="match status" value="1"/>
</dbReference>
<keyword evidence="3" id="KW-0597">Phosphoprotein</keyword>
<keyword evidence="7" id="KW-0418">Kinase</keyword>
<dbReference type="InterPro" id="IPR000700">
    <property type="entry name" value="PAS-assoc_C"/>
</dbReference>
<keyword evidence="7" id="KW-0808">Transferase</keyword>
<proteinExistence type="predicted"/>
<dbReference type="Pfam" id="PF00512">
    <property type="entry name" value="HisKA"/>
    <property type="match status" value="1"/>
</dbReference>
<dbReference type="InterPro" id="IPR003594">
    <property type="entry name" value="HATPase_dom"/>
</dbReference>
<comment type="catalytic activity">
    <reaction evidence="1">
        <text>ATP + protein L-histidine = ADP + protein N-phospho-L-histidine.</text>
        <dbReference type="EC" id="2.7.13.3"/>
    </reaction>
</comment>
<dbReference type="GO" id="GO:0016301">
    <property type="term" value="F:kinase activity"/>
    <property type="evidence" value="ECO:0007669"/>
    <property type="project" value="UniProtKB-KW"/>
</dbReference>
<dbReference type="Proteomes" id="UP001634747">
    <property type="component" value="Unassembled WGS sequence"/>
</dbReference>
<accession>A0ABW9KIX4</accession>
<evidence type="ECO:0000313" key="7">
    <source>
        <dbReference type="EMBL" id="MFN2974905.1"/>
    </source>
</evidence>
<evidence type="ECO:0000259" key="4">
    <source>
        <dbReference type="PROSITE" id="PS50109"/>
    </source>
</evidence>
<protein>
    <recommendedName>
        <fullName evidence="2">histidine kinase</fullName>
        <ecNumber evidence="2">2.7.13.3</ecNumber>
    </recommendedName>
</protein>
<dbReference type="Pfam" id="PF02518">
    <property type="entry name" value="HATPase_c"/>
    <property type="match status" value="1"/>
</dbReference>
<evidence type="ECO:0000259" key="6">
    <source>
        <dbReference type="PROSITE" id="PS50113"/>
    </source>
</evidence>
<dbReference type="PROSITE" id="PS50109">
    <property type="entry name" value="HIS_KIN"/>
    <property type="match status" value="1"/>
</dbReference>
<reference evidence="7 8" key="1">
    <citation type="submission" date="2024-12" db="EMBL/GenBank/DDBJ databases">
        <authorList>
            <person name="Lee Y."/>
        </authorList>
    </citation>
    <scope>NUCLEOTIDE SEQUENCE [LARGE SCALE GENOMIC DNA]</scope>
    <source>
        <strain evidence="7 8">03SUJ4</strain>
    </source>
</reference>
<dbReference type="SMART" id="SM00086">
    <property type="entry name" value="PAC"/>
    <property type="match status" value="1"/>
</dbReference>
<dbReference type="CDD" id="cd00075">
    <property type="entry name" value="HATPase"/>
    <property type="match status" value="1"/>
</dbReference>
<feature type="domain" description="PAC" evidence="6">
    <location>
        <begin position="97"/>
        <end position="149"/>
    </location>
</feature>
<evidence type="ECO:0000256" key="1">
    <source>
        <dbReference type="ARBA" id="ARBA00000085"/>
    </source>
</evidence>
<dbReference type="InterPro" id="IPR035965">
    <property type="entry name" value="PAS-like_dom_sf"/>
</dbReference>
<dbReference type="Gene3D" id="1.10.287.130">
    <property type="match status" value="1"/>
</dbReference>
<dbReference type="InterPro" id="IPR003661">
    <property type="entry name" value="HisK_dim/P_dom"/>
</dbReference>
<feature type="domain" description="PAS" evidence="5">
    <location>
        <begin position="23"/>
        <end position="94"/>
    </location>
</feature>
<dbReference type="InterPro" id="IPR000014">
    <property type="entry name" value="PAS"/>
</dbReference>
<dbReference type="Gene3D" id="2.10.70.100">
    <property type="match status" value="1"/>
</dbReference>
<dbReference type="CDD" id="cd00082">
    <property type="entry name" value="HisKA"/>
    <property type="match status" value="1"/>
</dbReference>
<dbReference type="InterPro" id="IPR036097">
    <property type="entry name" value="HisK_dim/P_sf"/>
</dbReference>
<dbReference type="NCBIfam" id="TIGR00229">
    <property type="entry name" value="sensory_box"/>
    <property type="match status" value="1"/>
</dbReference>
<evidence type="ECO:0000256" key="3">
    <source>
        <dbReference type="ARBA" id="ARBA00022553"/>
    </source>
</evidence>
<dbReference type="CDD" id="cd00130">
    <property type="entry name" value="PAS"/>
    <property type="match status" value="1"/>
</dbReference>
<dbReference type="PROSITE" id="PS50112">
    <property type="entry name" value="PAS"/>
    <property type="match status" value="1"/>
</dbReference>
<dbReference type="EMBL" id="JBJYXY010000001">
    <property type="protein sequence ID" value="MFN2974905.1"/>
    <property type="molecule type" value="Genomic_DNA"/>
</dbReference>